<keyword evidence="4" id="KW-1185">Reference proteome</keyword>
<feature type="transmembrane region" description="Helical" evidence="2">
    <location>
        <begin position="192"/>
        <end position="211"/>
    </location>
</feature>
<evidence type="ECO:0000313" key="3">
    <source>
        <dbReference type="EMBL" id="SEO33832.1"/>
    </source>
</evidence>
<dbReference type="RefSeq" id="WP_092660690.1">
    <property type="nucleotide sequence ID" value="NZ_FOCX01000011.1"/>
</dbReference>
<protein>
    <recommendedName>
        <fullName evidence="5">TrbL/VirB6 plasmid conjugal transfer protein</fullName>
    </recommendedName>
</protein>
<evidence type="ECO:0000313" key="4">
    <source>
        <dbReference type="Proteomes" id="UP000198775"/>
    </source>
</evidence>
<keyword evidence="2" id="KW-1133">Transmembrane helix</keyword>
<evidence type="ECO:0008006" key="5">
    <source>
        <dbReference type="Google" id="ProtNLM"/>
    </source>
</evidence>
<dbReference type="Pfam" id="PF19590">
    <property type="entry name" value="TrbL_3"/>
    <property type="match status" value="1"/>
</dbReference>
<gene>
    <name evidence="3" type="ORF">SAMN05216388_101169</name>
</gene>
<proteinExistence type="predicted"/>
<organism evidence="3 4">
    <name type="scientific">Halorientalis persicus</name>
    <dbReference type="NCBI Taxonomy" id="1367881"/>
    <lineage>
        <taxon>Archaea</taxon>
        <taxon>Methanobacteriati</taxon>
        <taxon>Methanobacteriota</taxon>
        <taxon>Stenosarchaea group</taxon>
        <taxon>Halobacteria</taxon>
        <taxon>Halobacteriales</taxon>
        <taxon>Haloarculaceae</taxon>
        <taxon>Halorientalis</taxon>
    </lineage>
</organism>
<feature type="transmembrane region" description="Helical" evidence="2">
    <location>
        <begin position="340"/>
        <end position="361"/>
    </location>
</feature>
<feature type="transmembrane region" description="Helical" evidence="2">
    <location>
        <begin position="231"/>
        <end position="248"/>
    </location>
</feature>
<feature type="compositionally biased region" description="Gly residues" evidence="1">
    <location>
        <begin position="101"/>
        <end position="114"/>
    </location>
</feature>
<reference evidence="4" key="1">
    <citation type="submission" date="2016-10" db="EMBL/GenBank/DDBJ databases">
        <authorList>
            <person name="Varghese N."/>
            <person name="Submissions S."/>
        </authorList>
    </citation>
    <scope>NUCLEOTIDE SEQUENCE [LARGE SCALE GENOMIC DNA]</scope>
    <source>
        <strain evidence="4">IBRC-M 10043</strain>
    </source>
</reference>
<sequence length="493" mass="51966">MKRHILLALVLCTMLAGPASAATGALSDSASADRTATPQTVGSDLTLQTDDSTQNGTNSTQDGTDGTQNGTNGDSGDGDLTEEDVRDAVLGAIFGSNSDSGSGGGSGSDSGGDSGPDSGPFRSIAQDAIEGAILSLLDGLGDDASAVAQDFQEKGIIFRVPAPGAMDQPATWVQPDTWTGDHAEEWTQTYKYFWVIGFLGFAGLLPALMLAMGKGNRSPDRGTLQRFVRGFLLIVAGWVVVAFLYHSADAVTQLIAPAPLGGDGPGGAPGYMDVLETSKNSNLAVLGPFLSGTKGTLLMTSFGVLYIQFVLTFVCAALWPAMWVLNAYRSTMARSAGKIGLTFMGALLIMKIMQAVIFRFLVGLDLTGTTGELAATVGIAVAFVLLPYTVLAKMIPRTLLIFGLHELREKGREDRRYQERLGNVRRKFNQSLRRSPDGGVERVGPANRGSKGLPNRRAGQLESGRADGGRGLPRGSEGRPDRRADGGDTEDRR</sequence>
<feature type="compositionally biased region" description="Polar residues" evidence="1">
    <location>
        <begin position="27"/>
        <end position="58"/>
    </location>
</feature>
<name>A0A1H8NWC4_9EURY</name>
<feature type="transmembrane region" description="Helical" evidence="2">
    <location>
        <begin position="373"/>
        <end position="391"/>
    </location>
</feature>
<dbReference type="InterPro" id="IPR045782">
    <property type="entry name" value="TrbL_3"/>
</dbReference>
<keyword evidence="2" id="KW-0472">Membrane</keyword>
<keyword evidence="2" id="KW-0812">Transmembrane</keyword>
<feature type="region of interest" description="Disordered" evidence="1">
    <location>
        <begin position="426"/>
        <end position="493"/>
    </location>
</feature>
<feature type="transmembrane region" description="Helical" evidence="2">
    <location>
        <begin position="305"/>
        <end position="328"/>
    </location>
</feature>
<dbReference type="EMBL" id="FOCX01000011">
    <property type="protein sequence ID" value="SEO33832.1"/>
    <property type="molecule type" value="Genomic_DNA"/>
</dbReference>
<evidence type="ECO:0000256" key="2">
    <source>
        <dbReference type="SAM" id="Phobius"/>
    </source>
</evidence>
<feature type="compositionally biased region" description="Low complexity" evidence="1">
    <location>
        <begin position="59"/>
        <end position="74"/>
    </location>
</feature>
<dbReference type="AlphaFoldDB" id="A0A1H8NWC4"/>
<feature type="region of interest" description="Disordered" evidence="1">
    <location>
        <begin position="93"/>
        <end position="123"/>
    </location>
</feature>
<feature type="region of interest" description="Disordered" evidence="1">
    <location>
        <begin position="27"/>
        <end position="81"/>
    </location>
</feature>
<dbReference type="OrthoDB" id="241108at2157"/>
<evidence type="ECO:0000256" key="1">
    <source>
        <dbReference type="SAM" id="MobiDB-lite"/>
    </source>
</evidence>
<dbReference type="Proteomes" id="UP000198775">
    <property type="component" value="Unassembled WGS sequence"/>
</dbReference>
<feature type="compositionally biased region" description="Basic and acidic residues" evidence="1">
    <location>
        <begin position="476"/>
        <end position="493"/>
    </location>
</feature>
<accession>A0A1H8NWC4</accession>